<gene>
    <name evidence="3" type="ORF">CC85DRAFT_298994</name>
</gene>
<keyword evidence="1" id="KW-0472">Membrane</keyword>
<keyword evidence="2" id="KW-0732">Signal</keyword>
<keyword evidence="1" id="KW-0812">Transmembrane</keyword>
<evidence type="ECO:0000256" key="1">
    <source>
        <dbReference type="SAM" id="Phobius"/>
    </source>
</evidence>
<reference evidence="3 4" key="1">
    <citation type="submission" date="2015-03" db="EMBL/GenBank/DDBJ databases">
        <title>Genomics and transcriptomics of the oil-accumulating basidiomycete yeast T. oleaginosus allow insights into substrate utilization and the diverse evolutionary trajectories of mating systems in fungi.</title>
        <authorList>
            <consortium name="DOE Joint Genome Institute"/>
            <person name="Kourist R."/>
            <person name="Kracht O."/>
            <person name="Bracharz F."/>
            <person name="Lipzen A."/>
            <person name="Nolan M."/>
            <person name="Ohm R."/>
            <person name="Grigoriev I."/>
            <person name="Sun S."/>
            <person name="Heitman J."/>
            <person name="Bruck T."/>
            <person name="Nowrousian M."/>
        </authorList>
    </citation>
    <scope>NUCLEOTIDE SEQUENCE [LARGE SCALE GENOMIC DNA]</scope>
    <source>
        <strain evidence="3 4">IBC0246</strain>
    </source>
</reference>
<accession>A0A0J0XZ21</accession>
<keyword evidence="1" id="KW-1133">Transmembrane helix</keyword>
<feature type="chain" id="PRO_5005245656" evidence="2">
    <location>
        <begin position="21"/>
        <end position="101"/>
    </location>
</feature>
<dbReference type="Proteomes" id="UP000053611">
    <property type="component" value="Unassembled WGS sequence"/>
</dbReference>
<evidence type="ECO:0000313" key="3">
    <source>
        <dbReference type="EMBL" id="KLT46310.1"/>
    </source>
</evidence>
<organism evidence="3 4">
    <name type="scientific">Cutaneotrichosporon oleaginosum</name>
    <dbReference type="NCBI Taxonomy" id="879819"/>
    <lineage>
        <taxon>Eukaryota</taxon>
        <taxon>Fungi</taxon>
        <taxon>Dikarya</taxon>
        <taxon>Basidiomycota</taxon>
        <taxon>Agaricomycotina</taxon>
        <taxon>Tremellomycetes</taxon>
        <taxon>Trichosporonales</taxon>
        <taxon>Trichosporonaceae</taxon>
        <taxon>Cutaneotrichosporon</taxon>
    </lineage>
</organism>
<feature type="signal peptide" evidence="2">
    <location>
        <begin position="1"/>
        <end position="20"/>
    </location>
</feature>
<dbReference type="AlphaFoldDB" id="A0A0J0XZ21"/>
<feature type="transmembrane region" description="Helical" evidence="1">
    <location>
        <begin position="71"/>
        <end position="96"/>
    </location>
</feature>
<sequence>MALFTALSLSLAVTILPVLAILLAPRNRPSSQDMYLHESLQHKPLAEATMISARRHSIAYRAANNMTPYPALMILVFLIPLAPGPVIALCIVVAIIKALRS</sequence>
<dbReference type="EMBL" id="KQ087178">
    <property type="protein sequence ID" value="KLT46310.1"/>
    <property type="molecule type" value="Genomic_DNA"/>
</dbReference>
<protein>
    <submittedName>
        <fullName evidence="3">Uncharacterized protein</fullName>
    </submittedName>
</protein>
<evidence type="ECO:0000256" key="2">
    <source>
        <dbReference type="SAM" id="SignalP"/>
    </source>
</evidence>
<dbReference type="RefSeq" id="XP_018282801.1">
    <property type="nucleotide sequence ID" value="XM_018425080.1"/>
</dbReference>
<keyword evidence="4" id="KW-1185">Reference proteome</keyword>
<dbReference type="GeneID" id="28985683"/>
<evidence type="ECO:0000313" key="4">
    <source>
        <dbReference type="Proteomes" id="UP000053611"/>
    </source>
</evidence>
<proteinExistence type="predicted"/>
<name>A0A0J0XZ21_9TREE</name>